<accession>A0A7T8KLA6</accession>
<feature type="non-terminal residue" evidence="1">
    <location>
        <position position="1"/>
    </location>
</feature>
<dbReference type="Proteomes" id="UP000595437">
    <property type="component" value="Chromosome 2"/>
</dbReference>
<evidence type="ECO:0000313" key="2">
    <source>
        <dbReference type="Proteomes" id="UP000595437"/>
    </source>
</evidence>
<sequence>ADMEFGCSPLLRVRFLPVQEDAGQLLWDASQEDSDGEDASVTSGKSLLVLYTNWSNVRNSLYTGLLLCAVLRGSQASKK</sequence>
<protein>
    <submittedName>
        <fullName evidence="1">Uncharacterized protein</fullName>
    </submittedName>
</protein>
<proteinExistence type="predicted"/>
<gene>
    <name evidence="1" type="ORF">FKW44_003208</name>
</gene>
<name>A0A7T8KLA6_CALRO</name>
<keyword evidence="2" id="KW-1185">Reference proteome</keyword>
<dbReference type="EMBL" id="CP045891">
    <property type="protein sequence ID" value="QQP58022.1"/>
    <property type="molecule type" value="Genomic_DNA"/>
</dbReference>
<reference evidence="2" key="1">
    <citation type="submission" date="2021-01" db="EMBL/GenBank/DDBJ databases">
        <title>Caligus Genome Assembly.</title>
        <authorList>
            <person name="Gallardo-Escarate C."/>
        </authorList>
    </citation>
    <scope>NUCLEOTIDE SEQUENCE [LARGE SCALE GENOMIC DNA]</scope>
</reference>
<evidence type="ECO:0000313" key="1">
    <source>
        <dbReference type="EMBL" id="QQP58022.1"/>
    </source>
</evidence>
<dbReference type="AlphaFoldDB" id="A0A7T8KLA6"/>
<organism evidence="1 2">
    <name type="scientific">Caligus rogercresseyi</name>
    <name type="common">Sea louse</name>
    <dbReference type="NCBI Taxonomy" id="217165"/>
    <lineage>
        <taxon>Eukaryota</taxon>
        <taxon>Metazoa</taxon>
        <taxon>Ecdysozoa</taxon>
        <taxon>Arthropoda</taxon>
        <taxon>Crustacea</taxon>
        <taxon>Multicrustacea</taxon>
        <taxon>Hexanauplia</taxon>
        <taxon>Copepoda</taxon>
        <taxon>Siphonostomatoida</taxon>
        <taxon>Caligidae</taxon>
        <taxon>Caligus</taxon>
    </lineage>
</organism>